<comment type="caution">
    <text evidence="1">The sequence shown here is derived from an EMBL/GenBank/DDBJ whole genome shotgun (WGS) entry which is preliminary data.</text>
</comment>
<gene>
    <name evidence="1" type="ORF">F2Q69_00036099</name>
</gene>
<dbReference type="EMBL" id="QGKX02000004">
    <property type="protein sequence ID" value="KAF3601248.1"/>
    <property type="molecule type" value="Genomic_DNA"/>
</dbReference>
<accession>A0A8S9SIT2</accession>
<proteinExistence type="predicted"/>
<evidence type="ECO:0000313" key="2">
    <source>
        <dbReference type="Proteomes" id="UP000712600"/>
    </source>
</evidence>
<dbReference type="Proteomes" id="UP000712600">
    <property type="component" value="Unassembled WGS sequence"/>
</dbReference>
<reference evidence="1" key="1">
    <citation type="submission" date="2019-12" db="EMBL/GenBank/DDBJ databases">
        <title>Genome sequencing and annotation of Brassica cretica.</title>
        <authorList>
            <person name="Studholme D.J."/>
            <person name="Sarris P."/>
        </authorList>
    </citation>
    <scope>NUCLEOTIDE SEQUENCE</scope>
    <source>
        <strain evidence="1">PFS-109/04</strain>
        <tissue evidence="1">Leaf</tissue>
    </source>
</reference>
<protein>
    <submittedName>
        <fullName evidence="1">Uncharacterized protein</fullName>
    </submittedName>
</protein>
<dbReference type="AlphaFoldDB" id="A0A8S9SIT2"/>
<name>A0A8S9SIT2_BRACR</name>
<organism evidence="1 2">
    <name type="scientific">Brassica cretica</name>
    <name type="common">Mustard</name>
    <dbReference type="NCBI Taxonomy" id="69181"/>
    <lineage>
        <taxon>Eukaryota</taxon>
        <taxon>Viridiplantae</taxon>
        <taxon>Streptophyta</taxon>
        <taxon>Embryophyta</taxon>
        <taxon>Tracheophyta</taxon>
        <taxon>Spermatophyta</taxon>
        <taxon>Magnoliopsida</taxon>
        <taxon>eudicotyledons</taxon>
        <taxon>Gunneridae</taxon>
        <taxon>Pentapetalae</taxon>
        <taxon>rosids</taxon>
        <taxon>malvids</taxon>
        <taxon>Brassicales</taxon>
        <taxon>Brassicaceae</taxon>
        <taxon>Brassiceae</taxon>
        <taxon>Brassica</taxon>
    </lineage>
</organism>
<evidence type="ECO:0000313" key="1">
    <source>
        <dbReference type="EMBL" id="KAF3601248.1"/>
    </source>
</evidence>
<sequence length="146" mass="15765">MHLPSLKGGGSLSIKRIWEERNVKPGGELNVTTGMSLLDFSMTRSFPAEVDSTVHNDQGTLSLVKASGGGTKIRKTGGGGGGGGGKTDVRYKYRQSVQAPRAKLFFVRETLHAAVSVAARMVHGYAYSVYECYKIVVKDGPEQLRF</sequence>